<dbReference type="EC" id="6.3.5.5" evidence="5"/>
<dbReference type="SUPFAM" id="SSF52335">
    <property type="entry name" value="Methylglyoxal synthase-like"/>
    <property type="match status" value="1"/>
</dbReference>
<dbReference type="InterPro" id="IPR036914">
    <property type="entry name" value="MGS-like_dom_sf"/>
</dbReference>
<dbReference type="GO" id="GO:0005524">
    <property type="term" value="F:ATP binding"/>
    <property type="evidence" value="ECO:0007669"/>
    <property type="project" value="UniProtKB-KW"/>
</dbReference>
<gene>
    <name evidence="5" type="ORF">EZS27_044163</name>
</gene>
<dbReference type="EMBL" id="SNRY01011709">
    <property type="protein sequence ID" value="KAA6304192.1"/>
    <property type="molecule type" value="Genomic_DNA"/>
</dbReference>
<dbReference type="InterPro" id="IPR011607">
    <property type="entry name" value="MGS-like_dom"/>
</dbReference>
<evidence type="ECO:0000256" key="2">
    <source>
        <dbReference type="ARBA" id="ARBA00022741"/>
    </source>
</evidence>
<dbReference type="GO" id="GO:0004088">
    <property type="term" value="F:carbamoyl-phosphate synthase (glutamine-hydrolyzing) activity"/>
    <property type="evidence" value="ECO:0007669"/>
    <property type="project" value="UniProtKB-EC"/>
</dbReference>
<evidence type="ECO:0000256" key="1">
    <source>
        <dbReference type="ARBA" id="ARBA00022598"/>
    </source>
</evidence>
<comment type="caution">
    <text evidence="5">The sequence shown here is derived from an EMBL/GenBank/DDBJ whole genome shotgun (WGS) entry which is preliminary data.</text>
</comment>
<dbReference type="Pfam" id="PF02142">
    <property type="entry name" value="MGS"/>
    <property type="match status" value="1"/>
</dbReference>
<organism evidence="5">
    <name type="scientific">termite gut metagenome</name>
    <dbReference type="NCBI Taxonomy" id="433724"/>
    <lineage>
        <taxon>unclassified sequences</taxon>
        <taxon>metagenomes</taxon>
        <taxon>organismal metagenomes</taxon>
    </lineage>
</organism>
<keyword evidence="1 5" id="KW-0436">Ligase</keyword>
<reference evidence="5" key="1">
    <citation type="submission" date="2019-03" db="EMBL/GenBank/DDBJ databases">
        <title>Single cell metagenomics reveals metabolic interactions within the superorganism composed of flagellate Streblomastix strix and complex community of Bacteroidetes bacteria on its surface.</title>
        <authorList>
            <person name="Treitli S.C."/>
            <person name="Kolisko M."/>
            <person name="Husnik F."/>
            <person name="Keeling P."/>
            <person name="Hampl V."/>
        </authorList>
    </citation>
    <scope>NUCLEOTIDE SEQUENCE</scope>
    <source>
        <strain evidence="5">STM</strain>
    </source>
</reference>
<dbReference type="AlphaFoldDB" id="A0A5J4P4M5"/>
<dbReference type="CDD" id="cd01423">
    <property type="entry name" value="MGS_CPS_I_III"/>
    <property type="match status" value="1"/>
</dbReference>
<dbReference type="PANTHER" id="PTHR11405:SF53">
    <property type="entry name" value="CARBAMOYL-PHOSPHATE SYNTHASE [AMMONIA], MITOCHONDRIAL"/>
    <property type="match status" value="1"/>
</dbReference>
<accession>A0A5J4P4M5</accession>
<feature type="non-terminal residue" evidence="5">
    <location>
        <position position="1"/>
    </location>
</feature>
<dbReference type="PROSITE" id="PS51855">
    <property type="entry name" value="MGS"/>
    <property type="match status" value="1"/>
</dbReference>
<feature type="domain" description="MGS-like" evidence="4">
    <location>
        <begin position="1"/>
        <end position="123"/>
    </location>
</feature>
<dbReference type="PANTHER" id="PTHR11405">
    <property type="entry name" value="CARBAMOYLTRANSFERASE FAMILY MEMBER"/>
    <property type="match status" value="1"/>
</dbReference>
<sequence length="123" mass="13898">KQKADMVDAARMLVNKGYKLYATGGTHNTLAESGIESTLVYWPDEDRQPQALDMLRKKEIDMVVNIPKNLTEGELSNGYKIRRTAIDLNIPLITNARLASAFINAFCTMNIDDIAIMSWDEYK</sequence>
<name>A0A5J4P4M5_9ZZZZ</name>
<keyword evidence="2" id="KW-0547">Nucleotide-binding</keyword>
<evidence type="ECO:0000313" key="5">
    <source>
        <dbReference type="EMBL" id="KAA6304192.1"/>
    </source>
</evidence>
<dbReference type="Gene3D" id="3.40.50.1380">
    <property type="entry name" value="Methylglyoxal synthase-like domain"/>
    <property type="match status" value="1"/>
</dbReference>
<protein>
    <submittedName>
        <fullName evidence="5">Carbamoyl-phosphate synthase large chain</fullName>
        <ecNumber evidence="5">6.3.5.5</ecNumber>
    </submittedName>
</protein>
<dbReference type="SMART" id="SM00851">
    <property type="entry name" value="MGS"/>
    <property type="match status" value="1"/>
</dbReference>
<proteinExistence type="predicted"/>
<dbReference type="GO" id="GO:0006541">
    <property type="term" value="P:glutamine metabolic process"/>
    <property type="evidence" value="ECO:0007669"/>
    <property type="project" value="TreeGrafter"/>
</dbReference>
<evidence type="ECO:0000259" key="4">
    <source>
        <dbReference type="PROSITE" id="PS51855"/>
    </source>
</evidence>
<dbReference type="GO" id="GO:0005737">
    <property type="term" value="C:cytoplasm"/>
    <property type="evidence" value="ECO:0007669"/>
    <property type="project" value="TreeGrafter"/>
</dbReference>
<evidence type="ECO:0000256" key="3">
    <source>
        <dbReference type="ARBA" id="ARBA00022840"/>
    </source>
</evidence>
<keyword evidence="3" id="KW-0067">ATP-binding</keyword>